<dbReference type="GO" id="GO:0016279">
    <property type="term" value="F:protein-lysine N-methyltransferase activity"/>
    <property type="evidence" value="ECO:0007669"/>
    <property type="project" value="InterPro"/>
</dbReference>
<dbReference type="InterPro" id="IPR001214">
    <property type="entry name" value="SET_dom"/>
</dbReference>
<dbReference type="RefSeq" id="XP_028134394.1">
    <property type="nucleotide sequence ID" value="XM_028278593.1"/>
</dbReference>
<dbReference type="FunCoup" id="A0A6P7FEE7">
    <property type="interactions" value="386"/>
</dbReference>
<dbReference type="SUPFAM" id="SSF82199">
    <property type="entry name" value="SET domain"/>
    <property type="match status" value="1"/>
</dbReference>
<sequence>MGRTLRQRLKKQSTKIDAHYNNTIVNLQKWMAAKGWKNKTKLRIRVFPQTGRGISSRTKIPSDEVLISIPLDAMITYNTLASEMLINEKLTIHEYLALFLAMEANKGSDSKWFHYIKSLPEETPSLPWLAMPKEIRLFPVDFQTDIDKNITSFNTFCYRIQNLRPNVCSAILETSLLKWAFIMVNTRAVHVDPNIISNNCSNVLLDEPYMALCPFLDMFNHHYLAKTEASIRTNMNSLTYELRTSTEHKRHDQIFISYGPHDNFKLLSEYGFFISKNQYDVVKFSLKEVIDVLKFQLDERRYRFIKKHNLQKNLYIGYDGVSFNLKAVLFVGSVFDHSNINSIVFSDSYPEQFLNKVVPLFVGLLIDFSFEKFDYDFNRLKDAAISSDSAKMVKEYLNYRLNFLDDLRKNIV</sequence>
<proteinExistence type="predicted"/>
<organism evidence="2">
    <name type="scientific">Diabrotica virgifera virgifera</name>
    <name type="common">western corn rootworm</name>
    <dbReference type="NCBI Taxonomy" id="50390"/>
    <lineage>
        <taxon>Eukaryota</taxon>
        <taxon>Metazoa</taxon>
        <taxon>Ecdysozoa</taxon>
        <taxon>Arthropoda</taxon>
        <taxon>Hexapoda</taxon>
        <taxon>Insecta</taxon>
        <taxon>Pterygota</taxon>
        <taxon>Neoptera</taxon>
        <taxon>Endopterygota</taxon>
        <taxon>Coleoptera</taxon>
        <taxon>Polyphaga</taxon>
        <taxon>Cucujiformia</taxon>
        <taxon>Chrysomeloidea</taxon>
        <taxon>Chrysomelidae</taxon>
        <taxon>Galerucinae</taxon>
        <taxon>Diabroticina</taxon>
        <taxon>Diabroticites</taxon>
        <taxon>Diabrotica</taxon>
    </lineage>
</organism>
<dbReference type="PANTHER" id="PTHR13271:SF151">
    <property type="entry name" value="SET DOMAIN-CONTAINING PROTEIN 4"/>
    <property type="match status" value="1"/>
</dbReference>
<evidence type="ECO:0000313" key="2">
    <source>
        <dbReference type="RefSeq" id="XP_028134394.1"/>
    </source>
</evidence>
<gene>
    <name evidence="2" type="primary">LOC114329475</name>
</gene>
<dbReference type="InterPro" id="IPR044429">
    <property type="entry name" value="SETD4_SET"/>
</dbReference>
<dbReference type="InParanoid" id="A0A6P7FEE7"/>
<dbReference type="InterPro" id="IPR050600">
    <property type="entry name" value="SETD3_SETD6_MTase"/>
</dbReference>
<dbReference type="InterPro" id="IPR046341">
    <property type="entry name" value="SET_dom_sf"/>
</dbReference>
<evidence type="ECO:0000259" key="1">
    <source>
        <dbReference type="PROSITE" id="PS50280"/>
    </source>
</evidence>
<dbReference type="Gene3D" id="3.90.1410.10">
    <property type="entry name" value="set domain protein methyltransferase, domain 1"/>
    <property type="match status" value="1"/>
</dbReference>
<dbReference type="PROSITE" id="PS50280">
    <property type="entry name" value="SET"/>
    <property type="match status" value="1"/>
</dbReference>
<dbReference type="PANTHER" id="PTHR13271">
    <property type="entry name" value="UNCHARACTERIZED PUTATIVE METHYLTRANSFERASE"/>
    <property type="match status" value="1"/>
</dbReference>
<reference evidence="2" key="1">
    <citation type="submission" date="2025-08" db="UniProtKB">
        <authorList>
            <consortium name="RefSeq"/>
        </authorList>
    </citation>
    <scope>IDENTIFICATION</scope>
    <source>
        <tissue evidence="2">Whole insect</tissue>
    </source>
</reference>
<name>A0A6P7FEE7_DIAVI</name>
<accession>A0A6P7FEE7</accession>
<dbReference type="AlphaFoldDB" id="A0A6P7FEE7"/>
<dbReference type="CDD" id="cd19177">
    <property type="entry name" value="SET_SETD4"/>
    <property type="match status" value="1"/>
</dbReference>
<protein>
    <submittedName>
        <fullName evidence="2">SET domain-containing protein 4</fullName>
    </submittedName>
</protein>
<feature type="domain" description="SET" evidence="1">
    <location>
        <begin position="40"/>
        <end position="259"/>
    </location>
</feature>